<dbReference type="AlphaFoldDB" id="A0A194X1V5"/>
<evidence type="ECO:0000259" key="1">
    <source>
        <dbReference type="Pfam" id="PF20150"/>
    </source>
</evidence>
<organism evidence="2 3">
    <name type="scientific">Mollisia scopiformis</name>
    <name type="common">Conifer needle endophyte fungus</name>
    <name type="synonym">Phialocephala scopiformis</name>
    <dbReference type="NCBI Taxonomy" id="149040"/>
    <lineage>
        <taxon>Eukaryota</taxon>
        <taxon>Fungi</taxon>
        <taxon>Dikarya</taxon>
        <taxon>Ascomycota</taxon>
        <taxon>Pezizomycotina</taxon>
        <taxon>Leotiomycetes</taxon>
        <taxon>Helotiales</taxon>
        <taxon>Mollisiaceae</taxon>
        <taxon>Mollisia</taxon>
    </lineage>
</organism>
<dbReference type="InParanoid" id="A0A194X1V5"/>
<evidence type="ECO:0000313" key="2">
    <source>
        <dbReference type="EMBL" id="KUJ14180.1"/>
    </source>
</evidence>
<dbReference type="RefSeq" id="XP_018068535.1">
    <property type="nucleotide sequence ID" value="XM_018221240.1"/>
</dbReference>
<gene>
    <name evidence="2" type="ORF">LY89DRAFT_751925</name>
</gene>
<dbReference type="KEGG" id="psco:LY89DRAFT_751925"/>
<reference evidence="2 3" key="1">
    <citation type="submission" date="2015-10" db="EMBL/GenBank/DDBJ databases">
        <title>Full genome of DAOMC 229536 Phialocephala scopiformis, a fungal endophyte of spruce producing the potent anti-insectan compound rugulosin.</title>
        <authorList>
            <consortium name="DOE Joint Genome Institute"/>
            <person name="Walker A.K."/>
            <person name="Frasz S.L."/>
            <person name="Seifert K.A."/>
            <person name="Miller J.D."/>
            <person name="Mondo S.J."/>
            <person name="Labutti K."/>
            <person name="Lipzen A."/>
            <person name="Dockter R."/>
            <person name="Kennedy M."/>
            <person name="Grigoriev I.V."/>
            <person name="Spatafora J.W."/>
        </authorList>
    </citation>
    <scope>NUCLEOTIDE SEQUENCE [LARGE SCALE GENOMIC DNA]</scope>
    <source>
        <strain evidence="2 3">CBS 120377</strain>
    </source>
</reference>
<dbReference type="GeneID" id="28830966"/>
<feature type="domain" description="2EXR" evidence="1">
    <location>
        <begin position="28"/>
        <end position="110"/>
    </location>
</feature>
<dbReference type="InterPro" id="IPR045518">
    <property type="entry name" value="2EXR"/>
</dbReference>
<name>A0A194X1V5_MOLSC</name>
<dbReference type="Pfam" id="PF20150">
    <property type="entry name" value="2EXR"/>
    <property type="match status" value="1"/>
</dbReference>
<sequence length="258" mass="30145">MSSLVLVPNPQTWILPRRPLNWRNQRSFPRFQSLPPELRLMVWELNLPGPRLVDVNYIPKTGEFYTTTASPVNLLVCRESRREAWKNWTLHFGTCGHPPLIRANLDIDTIQLDWFPIRLGLVDKLDVSRLRFLEIGGKDLQREHEYDPQSPALPESRTRIARQLLTFPKLEAITMVSPPLSRHFLPFDIARDRLPWQHAAQTMEFRRRRAMTYSHHLKLASALRKEKDTLIAQGRKVPILSLVLTEEDGTRFGPYIYP</sequence>
<protein>
    <recommendedName>
        <fullName evidence="1">2EXR domain-containing protein</fullName>
    </recommendedName>
</protein>
<keyword evidence="3" id="KW-1185">Reference proteome</keyword>
<dbReference type="OrthoDB" id="3513892at2759"/>
<accession>A0A194X1V5</accession>
<evidence type="ECO:0000313" key="3">
    <source>
        <dbReference type="Proteomes" id="UP000070700"/>
    </source>
</evidence>
<dbReference type="PANTHER" id="PTHR35910:SF1">
    <property type="entry name" value="2EXR DOMAIN-CONTAINING PROTEIN"/>
    <property type="match status" value="1"/>
</dbReference>
<dbReference type="EMBL" id="KQ947420">
    <property type="protein sequence ID" value="KUJ14180.1"/>
    <property type="molecule type" value="Genomic_DNA"/>
</dbReference>
<dbReference type="Proteomes" id="UP000070700">
    <property type="component" value="Unassembled WGS sequence"/>
</dbReference>
<dbReference type="PANTHER" id="PTHR35910">
    <property type="entry name" value="2EXR DOMAIN-CONTAINING PROTEIN"/>
    <property type="match status" value="1"/>
</dbReference>
<proteinExistence type="predicted"/>